<accession>A0ABT5KDY0</accession>
<evidence type="ECO:0000256" key="1">
    <source>
        <dbReference type="SAM" id="Phobius"/>
    </source>
</evidence>
<keyword evidence="1" id="KW-1133">Transmembrane helix</keyword>
<proteinExistence type="predicted"/>
<gene>
    <name evidence="2" type="ORF">PRZ03_11165</name>
</gene>
<comment type="caution">
    <text evidence="2">The sequence shown here is derived from an EMBL/GenBank/DDBJ whole genome shotgun (WGS) entry which is preliminary data.</text>
</comment>
<dbReference type="EMBL" id="JAQQXT010000006">
    <property type="protein sequence ID" value="MDC8772130.1"/>
    <property type="molecule type" value="Genomic_DNA"/>
</dbReference>
<dbReference type="Proteomes" id="UP001221189">
    <property type="component" value="Unassembled WGS sequence"/>
</dbReference>
<dbReference type="Pfam" id="PF11067">
    <property type="entry name" value="DUF2868"/>
    <property type="match status" value="1"/>
</dbReference>
<evidence type="ECO:0000313" key="2">
    <source>
        <dbReference type="EMBL" id="MDC8772130.1"/>
    </source>
</evidence>
<keyword evidence="1" id="KW-0812">Transmembrane</keyword>
<keyword evidence="3" id="KW-1185">Reference proteome</keyword>
<protein>
    <submittedName>
        <fullName evidence="2">DUF2868 domain-containing protein</fullName>
    </submittedName>
</protein>
<feature type="transmembrane region" description="Helical" evidence="1">
    <location>
        <begin position="86"/>
        <end position="109"/>
    </location>
</feature>
<feature type="transmembrane region" description="Helical" evidence="1">
    <location>
        <begin position="265"/>
        <end position="287"/>
    </location>
</feature>
<organism evidence="2 3">
    <name type="scientific">Roseateles albus</name>
    <dbReference type="NCBI Taxonomy" id="2987525"/>
    <lineage>
        <taxon>Bacteria</taxon>
        <taxon>Pseudomonadati</taxon>
        <taxon>Pseudomonadota</taxon>
        <taxon>Betaproteobacteria</taxon>
        <taxon>Burkholderiales</taxon>
        <taxon>Sphaerotilaceae</taxon>
        <taxon>Roseateles</taxon>
    </lineage>
</organism>
<dbReference type="RefSeq" id="WP_273600370.1">
    <property type="nucleotide sequence ID" value="NZ_JAQQXT010000006.1"/>
</dbReference>
<keyword evidence="1" id="KW-0472">Membrane</keyword>
<evidence type="ECO:0000313" key="3">
    <source>
        <dbReference type="Proteomes" id="UP001221189"/>
    </source>
</evidence>
<dbReference type="InterPro" id="IPR021296">
    <property type="entry name" value="DUF2868"/>
</dbReference>
<sequence length="489" mass="51484">MSLPKDAAAAASLTPPAQPMGRLARLIQFQAVRIAEQTQQPLDDVQAMRDAHAAHAGYPERLLERAARLAPQLGLDKEMASARERLIVVGLLATLLVGLLSYGLVLSVVGHDRRINAMAALVAVLGPHFFSLALWLLALLTGGTGGGLLKRLLALSTRLPLLGQPSSRLLLQATLDVLARSRGLTVWLFGLMTHLIWALAFVLTLLGLLFAFSFLAYQLTWETTILDGETFARFAQATGRLPALFGFATPAVDHLLEGNGDHRAWAIWLLGCTLVYGLGLRLLLVLLSGLRSGQLLAGLQLQDASDPYVRRLIERFEAMQAVQLLDAESLAAGAGSAAAVAVAGAAHSEGGFRPGLAMIGFELPDTLAWPPLASSAPTPLLSARSDGSVADKRALLDSLHQLAPARLLLVCNAGASPDRATERFLRAAAAQAGATAVLLAGALGNEASAQRWRDWLAPLPLQAVFADCAAAAAWANLASANSAGVQTHG</sequence>
<feature type="transmembrane region" description="Helical" evidence="1">
    <location>
        <begin position="186"/>
        <end position="217"/>
    </location>
</feature>
<feature type="transmembrane region" description="Helical" evidence="1">
    <location>
        <begin position="129"/>
        <end position="149"/>
    </location>
</feature>
<name>A0ABT5KDY0_9BURK</name>
<reference evidence="2 3" key="1">
    <citation type="submission" date="2022-10" db="EMBL/GenBank/DDBJ databases">
        <title>Paucibacter sp. hw1 Genome sequencing.</title>
        <authorList>
            <person name="Park S."/>
        </authorList>
    </citation>
    <scope>NUCLEOTIDE SEQUENCE [LARGE SCALE GENOMIC DNA]</scope>
    <source>
        <strain evidence="3">hw1</strain>
    </source>
</reference>